<evidence type="ECO:0000313" key="2">
    <source>
        <dbReference type="Proteomes" id="UP000038040"/>
    </source>
</evidence>
<evidence type="ECO:0000313" key="3">
    <source>
        <dbReference type="Proteomes" id="UP000274756"/>
    </source>
</evidence>
<dbReference type="AlphaFoldDB" id="A0A0N4U9K7"/>
<protein>
    <submittedName>
        <fullName evidence="4">LITAF domain-containing protein</fullName>
    </submittedName>
</protein>
<reference evidence="4" key="1">
    <citation type="submission" date="2017-02" db="UniProtKB">
        <authorList>
            <consortium name="WormBaseParasite"/>
        </authorList>
    </citation>
    <scope>IDENTIFICATION</scope>
</reference>
<name>A0A0N4U9K7_DRAME</name>
<dbReference type="EMBL" id="UYYG01001163">
    <property type="protein sequence ID" value="VDN57810.1"/>
    <property type="molecule type" value="Genomic_DNA"/>
</dbReference>
<keyword evidence="3" id="KW-1185">Reference proteome</keyword>
<gene>
    <name evidence="1" type="ORF">DME_LOCUS7783</name>
</gene>
<reference evidence="1 3" key="2">
    <citation type="submission" date="2018-11" db="EMBL/GenBank/DDBJ databases">
        <authorList>
            <consortium name="Pathogen Informatics"/>
        </authorList>
    </citation>
    <scope>NUCLEOTIDE SEQUENCE [LARGE SCALE GENOMIC DNA]</scope>
</reference>
<dbReference type="Proteomes" id="UP000038040">
    <property type="component" value="Unplaced"/>
</dbReference>
<evidence type="ECO:0000313" key="4">
    <source>
        <dbReference type="WBParaSite" id="DME_0000377801-mRNA-1"/>
    </source>
</evidence>
<accession>A0A0N4U9K7</accession>
<dbReference type="WBParaSite" id="DME_0000377801-mRNA-1">
    <property type="protein sequence ID" value="DME_0000377801-mRNA-1"/>
    <property type="gene ID" value="DME_0000377801"/>
</dbReference>
<organism evidence="2 4">
    <name type="scientific">Dracunculus medinensis</name>
    <name type="common">Guinea worm</name>
    <dbReference type="NCBI Taxonomy" id="318479"/>
    <lineage>
        <taxon>Eukaryota</taxon>
        <taxon>Metazoa</taxon>
        <taxon>Ecdysozoa</taxon>
        <taxon>Nematoda</taxon>
        <taxon>Chromadorea</taxon>
        <taxon>Rhabditida</taxon>
        <taxon>Spirurina</taxon>
        <taxon>Dracunculoidea</taxon>
        <taxon>Dracunculidae</taxon>
        <taxon>Dracunculus</taxon>
    </lineage>
</organism>
<dbReference type="Proteomes" id="UP000274756">
    <property type="component" value="Unassembled WGS sequence"/>
</dbReference>
<evidence type="ECO:0000313" key="1">
    <source>
        <dbReference type="EMBL" id="VDN57810.1"/>
    </source>
</evidence>
<proteinExistence type="predicted"/>
<sequence>MDDPPMYVMGKGMASVNLRHGIESSMVCPLCMYGRSRKCRKLNTLRPAVNAFVEYCGVGLCLHFCRRGIVWRPLANETNGEWNACRGFEENVIGCMLGICQSLRRFLGFQEWFRRSAEAYN</sequence>